<evidence type="ECO:0000313" key="1">
    <source>
        <dbReference type="EMBL" id="MBM6699921.1"/>
    </source>
</evidence>
<organism evidence="1 2">
    <name type="scientific">Bifidobacterium pullorum subsp. saeculare</name>
    <dbReference type="NCBI Taxonomy" id="78257"/>
    <lineage>
        <taxon>Bacteria</taxon>
        <taxon>Bacillati</taxon>
        <taxon>Actinomycetota</taxon>
        <taxon>Actinomycetes</taxon>
        <taxon>Bifidobacteriales</taxon>
        <taxon>Bifidobacteriaceae</taxon>
        <taxon>Bifidobacterium</taxon>
    </lineage>
</organism>
<gene>
    <name evidence="1" type="ORF">H7U32_06295</name>
</gene>
<sequence length="126" mass="14111">MPSTIDPVSLIVSWLTEHPVDRMSVSTTVPADRDPPFTTVRRTGGQLGLLHDTPLLTVRVWHVSEAEAMEAGRRTLDVLRRMSVEHPAVHSLDVLSLYTDRDPDTGRWYAELNLQVGLAPTLPELY</sequence>
<proteinExistence type="predicted"/>
<dbReference type="AlphaFoldDB" id="A0A939BAI7"/>
<name>A0A939BAI7_9BIFI</name>
<reference evidence="1" key="2">
    <citation type="journal article" date="2021" name="Sci. Rep.">
        <title>The distribution of antibiotic resistance genes in chicken gut microbiota commensals.</title>
        <authorList>
            <person name="Juricova H."/>
            <person name="Matiasovicova J."/>
            <person name="Kubasova T."/>
            <person name="Cejkova D."/>
            <person name="Rychlik I."/>
        </authorList>
    </citation>
    <scope>NUCLEOTIDE SEQUENCE</scope>
    <source>
        <strain evidence="1">An836</strain>
    </source>
</reference>
<evidence type="ECO:0008006" key="3">
    <source>
        <dbReference type="Google" id="ProtNLM"/>
    </source>
</evidence>
<dbReference type="EMBL" id="JACLYU010000010">
    <property type="protein sequence ID" value="MBM6699921.1"/>
    <property type="molecule type" value="Genomic_DNA"/>
</dbReference>
<dbReference type="Proteomes" id="UP000718821">
    <property type="component" value="Unassembled WGS sequence"/>
</dbReference>
<comment type="caution">
    <text evidence="1">The sequence shown here is derived from an EMBL/GenBank/DDBJ whole genome shotgun (WGS) entry which is preliminary data.</text>
</comment>
<protein>
    <recommendedName>
        <fullName evidence="3">DUF3168 domain-containing protein</fullName>
    </recommendedName>
</protein>
<keyword evidence="2" id="KW-1185">Reference proteome</keyword>
<dbReference type="RefSeq" id="WP_204469049.1">
    <property type="nucleotide sequence ID" value="NZ_JACLYU010000010.1"/>
</dbReference>
<accession>A0A939BAI7</accession>
<evidence type="ECO:0000313" key="2">
    <source>
        <dbReference type="Proteomes" id="UP000718821"/>
    </source>
</evidence>
<reference evidence="1" key="1">
    <citation type="submission" date="2020-08" db="EMBL/GenBank/DDBJ databases">
        <authorList>
            <person name="Cejkova D."/>
            <person name="Kubasova T."/>
            <person name="Jahodarova E."/>
            <person name="Rychlik I."/>
        </authorList>
    </citation>
    <scope>NUCLEOTIDE SEQUENCE</scope>
    <source>
        <strain evidence="1">An836</strain>
    </source>
</reference>